<dbReference type="SUPFAM" id="SSF52540">
    <property type="entry name" value="P-loop containing nucleoside triphosphate hydrolases"/>
    <property type="match status" value="1"/>
</dbReference>
<evidence type="ECO:0000313" key="2">
    <source>
        <dbReference type="EMBL" id="KZP06494.1"/>
    </source>
</evidence>
<dbReference type="Gene3D" id="3.40.50.300">
    <property type="entry name" value="P-loop containing nucleotide triphosphate hydrolases"/>
    <property type="match status" value="1"/>
</dbReference>
<name>A0A167WUJ7_9AGAM</name>
<dbReference type="OrthoDB" id="10265785at2759"/>
<protein>
    <submittedName>
        <fullName evidence="2">Uncharacterized protein</fullName>
    </submittedName>
</protein>
<dbReference type="EMBL" id="KV417722">
    <property type="protein sequence ID" value="KZP08374.1"/>
    <property type="molecule type" value="Genomic_DNA"/>
</dbReference>
<feature type="signal peptide" evidence="1">
    <location>
        <begin position="1"/>
        <end position="20"/>
    </location>
</feature>
<dbReference type="InterPro" id="IPR027417">
    <property type="entry name" value="P-loop_NTPase"/>
</dbReference>
<keyword evidence="4" id="KW-1185">Reference proteome</keyword>
<evidence type="ECO:0000256" key="1">
    <source>
        <dbReference type="SAM" id="SignalP"/>
    </source>
</evidence>
<dbReference type="Proteomes" id="UP000076532">
    <property type="component" value="Unassembled WGS sequence"/>
</dbReference>
<organism evidence="2 4">
    <name type="scientific">Athelia psychrophila</name>
    <dbReference type="NCBI Taxonomy" id="1759441"/>
    <lineage>
        <taxon>Eukaryota</taxon>
        <taxon>Fungi</taxon>
        <taxon>Dikarya</taxon>
        <taxon>Basidiomycota</taxon>
        <taxon>Agaricomycotina</taxon>
        <taxon>Agaricomycetes</taxon>
        <taxon>Agaricomycetidae</taxon>
        <taxon>Atheliales</taxon>
        <taxon>Atheliaceae</taxon>
        <taxon>Athelia</taxon>
    </lineage>
</organism>
<dbReference type="EMBL" id="KV417785">
    <property type="protein sequence ID" value="KZP06494.1"/>
    <property type="molecule type" value="Genomic_DNA"/>
</dbReference>
<proteinExistence type="predicted"/>
<keyword evidence="1" id="KW-0732">Signal</keyword>
<accession>A0A167WUJ7</accession>
<dbReference type="PANTHER" id="PTHR47958">
    <property type="entry name" value="ATP-DEPENDENT RNA HELICASE DBP3"/>
    <property type="match status" value="1"/>
</dbReference>
<feature type="chain" id="PRO_5007997480" evidence="1">
    <location>
        <begin position="21"/>
        <end position="259"/>
    </location>
</feature>
<evidence type="ECO:0000313" key="4">
    <source>
        <dbReference type="Proteomes" id="UP000076532"/>
    </source>
</evidence>
<dbReference type="AlphaFoldDB" id="A0A167WUJ7"/>
<reference evidence="2 4" key="1">
    <citation type="journal article" date="2016" name="Mol. Biol. Evol.">
        <title>Comparative Genomics of Early-Diverging Mushroom-Forming Fungi Provides Insights into the Origins of Lignocellulose Decay Capabilities.</title>
        <authorList>
            <person name="Nagy L.G."/>
            <person name="Riley R."/>
            <person name="Tritt A."/>
            <person name="Adam C."/>
            <person name="Daum C."/>
            <person name="Floudas D."/>
            <person name="Sun H."/>
            <person name="Yadav J.S."/>
            <person name="Pangilinan J."/>
            <person name="Larsson K.H."/>
            <person name="Matsuura K."/>
            <person name="Barry K."/>
            <person name="Labutti K."/>
            <person name="Kuo R."/>
            <person name="Ohm R.A."/>
            <person name="Bhattacharya S.S."/>
            <person name="Shirouzu T."/>
            <person name="Yoshinaga Y."/>
            <person name="Martin F.M."/>
            <person name="Grigoriev I.V."/>
            <person name="Hibbett D.S."/>
        </authorList>
    </citation>
    <scope>NUCLEOTIDE SEQUENCE [LARGE SCALE GENOMIC DNA]</scope>
    <source>
        <strain evidence="2 4">CBS 109695</strain>
    </source>
</reference>
<gene>
    <name evidence="3" type="ORF">FIBSPDRAFT_901277</name>
    <name evidence="2" type="ORF">FIBSPDRAFT_902768</name>
</gene>
<dbReference type="STRING" id="436010.A0A167WUJ7"/>
<evidence type="ECO:0000313" key="3">
    <source>
        <dbReference type="EMBL" id="KZP08374.1"/>
    </source>
</evidence>
<sequence>MKFALFTILPVALLAGLATAQAPSIPAFGPLRRTHNFTEYMNIQCHARVGGTDARKDKAKLQEGVQVVIGTPIYEVLHILPQGTKVVLHSVNMPTEVLEVTKKYMRDPVWILVKPDELNMEGIKQFYIAVDKEEWKLDTLCDLFETVTKQAVIFCNTRRGVDWLTEKMKSHQFIVSVMTKSLLEGTSKAPRHYFVSSHMPSPLVLRLACATTAGGTIFAANVEICSGEVSFHESISEGRPFSHIDRIPSAGITVMANHQ</sequence>